<gene>
    <name evidence="1" type="ORF">NCTC10684_04783</name>
</gene>
<evidence type="ECO:0000313" key="2">
    <source>
        <dbReference type="Proteomes" id="UP000254701"/>
    </source>
</evidence>
<dbReference type="OrthoDB" id="9934531at2"/>
<name>A0A380WTP6_AMIAI</name>
<proteinExistence type="predicted"/>
<dbReference type="Proteomes" id="UP000254701">
    <property type="component" value="Unassembled WGS sequence"/>
</dbReference>
<dbReference type="EMBL" id="UFSM01000001">
    <property type="protein sequence ID" value="SUU91514.1"/>
    <property type="molecule type" value="Genomic_DNA"/>
</dbReference>
<dbReference type="AlphaFoldDB" id="A0A380WTP6"/>
<dbReference type="RefSeq" id="WP_131922451.1">
    <property type="nucleotide sequence ID" value="NZ_BAAAVY010000004.1"/>
</dbReference>
<accession>A0A380WTP6</accession>
<organism evidence="1 2">
    <name type="scientific">Aminobacter aminovorans</name>
    <name type="common">Chelatobacter heintzii</name>
    <dbReference type="NCBI Taxonomy" id="83263"/>
    <lineage>
        <taxon>Bacteria</taxon>
        <taxon>Pseudomonadati</taxon>
        <taxon>Pseudomonadota</taxon>
        <taxon>Alphaproteobacteria</taxon>
        <taxon>Hyphomicrobiales</taxon>
        <taxon>Phyllobacteriaceae</taxon>
        <taxon>Aminobacter</taxon>
    </lineage>
</organism>
<sequence length="72" mass="8460">MAIQVSYSRREVREELLHRRETYFALQKILSQSAREEEEGGNMECIHCHHRFNGVTAAAWKFGLCDDCLHHD</sequence>
<evidence type="ECO:0000313" key="1">
    <source>
        <dbReference type="EMBL" id="SUU91514.1"/>
    </source>
</evidence>
<protein>
    <submittedName>
        <fullName evidence="1">Uncharacterized protein</fullName>
    </submittedName>
</protein>
<reference evidence="1 2" key="1">
    <citation type="submission" date="2018-06" db="EMBL/GenBank/DDBJ databases">
        <authorList>
            <consortium name="Pathogen Informatics"/>
            <person name="Doyle S."/>
        </authorList>
    </citation>
    <scope>NUCLEOTIDE SEQUENCE [LARGE SCALE GENOMIC DNA]</scope>
    <source>
        <strain evidence="1 2">NCTC10684</strain>
    </source>
</reference>